<dbReference type="AlphaFoldDB" id="A0A1S4CAA6"/>
<dbReference type="PaxDb" id="4097-A0A1S4CAA6"/>
<dbReference type="OrthoDB" id="1300507at2759"/>
<dbReference type="KEGG" id="nta:107816673"/>
<protein>
    <submittedName>
        <fullName evidence="1">Uncharacterized mitochondrial protein AtMg00810-like</fullName>
    </submittedName>
</protein>
<reference evidence="1" key="1">
    <citation type="submission" date="2025-08" db="UniProtKB">
        <authorList>
            <consortium name="RefSeq"/>
        </authorList>
    </citation>
    <scope>IDENTIFICATION</scope>
</reference>
<dbReference type="RefSeq" id="XP_016497889.1">
    <property type="nucleotide sequence ID" value="XM_016642403.1"/>
</dbReference>
<dbReference type="OMA" id="LKESHYE"/>
<proteinExistence type="predicted"/>
<dbReference type="STRING" id="4097.A0A1S4CAA6"/>
<organism evidence="1">
    <name type="scientific">Nicotiana tabacum</name>
    <name type="common">Common tobacco</name>
    <dbReference type="NCBI Taxonomy" id="4097"/>
    <lineage>
        <taxon>Eukaryota</taxon>
        <taxon>Viridiplantae</taxon>
        <taxon>Streptophyta</taxon>
        <taxon>Embryophyta</taxon>
        <taxon>Tracheophyta</taxon>
        <taxon>Spermatophyta</taxon>
        <taxon>Magnoliopsida</taxon>
        <taxon>eudicotyledons</taxon>
        <taxon>Gunneridae</taxon>
        <taxon>Pentapetalae</taxon>
        <taxon>asterids</taxon>
        <taxon>lamiids</taxon>
        <taxon>Solanales</taxon>
        <taxon>Solanaceae</taxon>
        <taxon>Nicotianoideae</taxon>
        <taxon>Nicotianeae</taxon>
        <taxon>Nicotiana</taxon>
    </lineage>
</organism>
<dbReference type="PANTHER" id="PTHR11439">
    <property type="entry name" value="GAG-POL-RELATED RETROTRANSPOSON"/>
    <property type="match status" value="1"/>
</dbReference>
<evidence type="ECO:0000313" key="1">
    <source>
        <dbReference type="RefSeq" id="XP_016497889.1"/>
    </source>
</evidence>
<name>A0A1S4CAA6_TOBAC</name>
<sequence length="260" mass="30080">MNQRKYALELISEYGLGGGKPAITPLEQNQKFTSLEYNKLFELDTDKEMEDRRPYQRLMGRLLYLAITRPDISFAVQTLSQFVHALKESHYEAALRVVKYVKSQPGLGLLMSNNKSRKITAFCDVDWVSCMVSRKSVTGFCIKLGESLISWRSKKQSTVSRSSGEAEYRSMATTVVELVWLHGLLEELGMEIDLPMELFCDNKATLQITSHPMYHERIKHIEIDCHFIREKLHQGSRQNMLPAKSKLQTFYLRFWETTAQ</sequence>
<gene>
    <name evidence="1" type="primary">LOC107816673</name>
</gene>
<dbReference type="SUPFAM" id="SSF56672">
    <property type="entry name" value="DNA/RNA polymerases"/>
    <property type="match status" value="1"/>
</dbReference>
<dbReference type="PANTHER" id="PTHR11439:SF452">
    <property type="entry name" value="REVERSE TRANSCRIPTASE TY1_COPIA-TYPE DOMAIN-CONTAINING PROTEIN"/>
    <property type="match status" value="1"/>
</dbReference>
<dbReference type="CDD" id="cd09272">
    <property type="entry name" value="RNase_HI_RT_Ty1"/>
    <property type="match status" value="1"/>
</dbReference>
<accession>A0A1S4CAA6</accession>
<dbReference type="InterPro" id="IPR043502">
    <property type="entry name" value="DNA/RNA_pol_sf"/>
</dbReference>